<organism evidence="2 3">
    <name type="scientific">Tanacetum coccineum</name>
    <dbReference type="NCBI Taxonomy" id="301880"/>
    <lineage>
        <taxon>Eukaryota</taxon>
        <taxon>Viridiplantae</taxon>
        <taxon>Streptophyta</taxon>
        <taxon>Embryophyta</taxon>
        <taxon>Tracheophyta</taxon>
        <taxon>Spermatophyta</taxon>
        <taxon>Magnoliopsida</taxon>
        <taxon>eudicotyledons</taxon>
        <taxon>Gunneridae</taxon>
        <taxon>Pentapetalae</taxon>
        <taxon>asterids</taxon>
        <taxon>campanulids</taxon>
        <taxon>Asterales</taxon>
        <taxon>Asteraceae</taxon>
        <taxon>Asteroideae</taxon>
        <taxon>Anthemideae</taxon>
        <taxon>Anthemidinae</taxon>
        <taxon>Tanacetum</taxon>
    </lineage>
</organism>
<accession>A0ABQ5C527</accession>
<feature type="region of interest" description="Disordered" evidence="1">
    <location>
        <begin position="14"/>
        <end position="49"/>
    </location>
</feature>
<reference evidence="2" key="1">
    <citation type="journal article" date="2022" name="Int. J. Mol. Sci.">
        <title>Draft Genome of Tanacetum Coccineum: Genomic Comparison of Closely Related Tanacetum-Family Plants.</title>
        <authorList>
            <person name="Yamashiro T."/>
            <person name="Shiraishi A."/>
            <person name="Nakayama K."/>
            <person name="Satake H."/>
        </authorList>
    </citation>
    <scope>NUCLEOTIDE SEQUENCE</scope>
</reference>
<reference evidence="2" key="2">
    <citation type="submission" date="2022-01" db="EMBL/GenBank/DDBJ databases">
        <authorList>
            <person name="Yamashiro T."/>
            <person name="Shiraishi A."/>
            <person name="Satake H."/>
            <person name="Nakayama K."/>
        </authorList>
    </citation>
    <scope>NUCLEOTIDE SEQUENCE</scope>
</reference>
<name>A0ABQ5C527_9ASTR</name>
<dbReference type="Proteomes" id="UP001151760">
    <property type="component" value="Unassembled WGS sequence"/>
</dbReference>
<sequence>MILSDTETSILAVPAIVPRDDSETEQLEALMQSDLEESPSEDDSSGDDTLETARPLVVQAAPAPPPPLQIIHMLPALPRRLAILSRPRQAIPFGHCSVAHVLHRSFYIKFYIIVIPSISLHRHDLETLRARVVSSKREITSLRGRARAAEPRDEISKDRISELEDGLGYAEYHIQQVELAKVSDRVCIERIEKHRHCKFILQKVVHFAKSSFPFNWKASIKKTLDKDSRNPTSRLDSLVFSMQADEDLDTPYSLKRPEEVVLDQELKVDGPLPDKVSCCQGVFYNYFSIGLNNILRMHVKRLNNAERESVTIPSRKMPTTRQGMTTDTIKQLIAQRVDAILTAHEANRNSGNGSRNETSGGSGGTAHAARGYTYKEFLNCQPRNFKGTKGAVGLARWFEKMEYVFHISNCATNC</sequence>
<comment type="caution">
    <text evidence="2">The sequence shown here is derived from an EMBL/GenBank/DDBJ whole genome shotgun (WGS) entry which is preliminary data.</text>
</comment>
<keyword evidence="3" id="KW-1185">Reference proteome</keyword>
<evidence type="ECO:0000313" key="3">
    <source>
        <dbReference type="Proteomes" id="UP001151760"/>
    </source>
</evidence>
<proteinExistence type="predicted"/>
<feature type="compositionally biased region" description="Polar residues" evidence="1">
    <location>
        <begin position="348"/>
        <end position="357"/>
    </location>
</feature>
<feature type="compositionally biased region" description="Acidic residues" evidence="1">
    <location>
        <begin position="34"/>
        <end position="49"/>
    </location>
</feature>
<evidence type="ECO:0000256" key="1">
    <source>
        <dbReference type="SAM" id="MobiDB-lite"/>
    </source>
</evidence>
<protein>
    <submittedName>
        <fullName evidence="2">Diacylglycerol kinase 4-like protein</fullName>
    </submittedName>
</protein>
<feature type="region of interest" description="Disordered" evidence="1">
    <location>
        <begin position="345"/>
        <end position="365"/>
    </location>
</feature>
<evidence type="ECO:0000313" key="2">
    <source>
        <dbReference type="EMBL" id="GJT21118.1"/>
    </source>
</evidence>
<dbReference type="EMBL" id="BQNB010013863">
    <property type="protein sequence ID" value="GJT21118.1"/>
    <property type="molecule type" value="Genomic_DNA"/>
</dbReference>
<gene>
    <name evidence="2" type="ORF">Tco_0891055</name>
</gene>